<dbReference type="PROSITE" id="PS51257">
    <property type="entry name" value="PROKAR_LIPOPROTEIN"/>
    <property type="match status" value="1"/>
</dbReference>
<name>A0ABQ3I896_9BACT</name>
<protein>
    <recommendedName>
        <fullName evidence="2">Lipocalin-like domain-containing protein</fullName>
    </recommendedName>
</protein>
<reference evidence="4" key="1">
    <citation type="journal article" date="2019" name="Int. J. Syst. Evol. Microbiol.">
        <title>The Global Catalogue of Microorganisms (GCM) 10K type strain sequencing project: providing services to taxonomists for standard genome sequencing and annotation.</title>
        <authorList>
            <consortium name="The Broad Institute Genomics Platform"/>
            <consortium name="The Broad Institute Genome Sequencing Center for Infectious Disease"/>
            <person name="Wu L."/>
            <person name="Ma J."/>
        </authorList>
    </citation>
    <scope>NUCLEOTIDE SEQUENCE [LARGE SCALE GENOMIC DNA]</scope>
    <source>
        <strain evidence="4">CGMCC 1.15111</strain>
    </source>
</reference>
<dbReference type="Proteomes" id="UP000658258">
    <property type="component" value="Unassembled WGS sequence"/>
</dbReference>
<keyword evidence="4" id="KW-1185">Reference proteome</keyword>
<sequence length="160" mass="16757">MNKIKSYFLPLSLLLIVLTVFSCGGGGDDGPSLTPEEQRLVDLAGTSGVTWVATSVTFDGAPANGLENFSMTIRGNATSKTYTSTDGDPFFGASGTWDFNGNNINEVIFDGDNSNVYSISLNASATPPTLTMTVDYTRSGGVAAGVSGADGRYVFNLEKQ</sequence>
<dbReference type="Pfam" id="PF13648">
    <property type="entry name" value="Lipocalin_4"/>
    <property type="match status" value="1"/>
</dbReference>
<keyword evidence="1" id="KW-0732">Signal</keyword>
<evidence type="ECO:0000259" key="2">
    <source>
        <dbReference type="Pfam" id="PF13648"/>
    </source>
</evidence>
<organism evidence="3 4">
    <name type="scientific">Roseivirga thermotolerans</name>
    <dbReference type="NCBI Taxonomy" id="1758176"/>
    <lineage>
        <taxon>Bacteria</taxon>
        <taxon>Pseudomonadati</taxon>
        <taxon>Bacteroidota</taxon>
        <taxon>Cytophagia</taxon>
        <taxon>Cytophagales</taxon>
        <taxon>Roseivirgaceae</taxon>
        <taxon>Roseivirga</taxon>
    </lineage>
</organism>
<gene>
    <name evidence="3" type="ORF">GCM10011340_12500</name>
</gene>
<feature type="domain" description="Lipocalin-like" evidence="2">
    <location>
        <begin position="50"/>
        <end position="123"/>
    </location>
</feature>
<proteinExistence type="predicted"/>
<evidence type="ECO:0000313" key="3">
    <source>
        <dbReference type="EMBL" id="GHE59359.1"/>
    </source>
</evidence>
<dbReference type="InterPro" id="IPR024311">
    <property type="entry name" value="Lipocalin-like"/>
</dbReference>
<evidence type="ECO:0000313" key="4">
    <source>
        <dbReference type="Proteomes" id="UP000658258"/>
    </source>
</evidence>
<feature type="signal peptide" evidence="1">
    <location>
        <begin position="1"/>
        <end position="22"/>
    </location>
</feature>
<evidence type="ECO:0000256" key="1">
    <source>
        <dbReference type="SAM" id="SignalP"/>
    </source>
</evidence>
<accession>A0ABQ3I896</accession>
<comment type="caution">
    <text evidence="3">The sequence shown here is derived from an EMBL/GenBank/DDBJ whole genome shotgun (WGS) entry which is preliminary data.</text>
</comment>
<dbReference type="EMBL" id="BNAG01000002">
    <property type="protein sequence ID" value="GHE59359.1"/>
    <property type="molecule type" value="Genomic_DNA"/>
</dbReference>
<feature type="chain" id="PRO_5046692842" description="Lipocalin-like domain-containing protein" evidence="1">
    <location>
        <begin position="23"/>
        <end position="160"/>
    </location>
</feature>
<dbReference type="RefSeq" id="WP_189629373.1">
    <property type="nucleotide sequence ID" value="NZ_BNAG01000002.1"/>
</dbReference>